<protein>
    <submittedName>
        <fullName evidence="1">Uncharacterized protein</fullName>
    </submittedName>
</protein>
<reference evidence="1" key="1">
    <citation type="submission" date="2019-07" db="EMBL/GenBank/DDBJ databases">
        <title>Toxilogical consequences of a new and cryptic species of cyanobacteria (Komarekiella delphini-convector) recovered from the epidermis of a bottlenose dolphin and 1500 ft. in the air.</title>
        <authorList>
            <person name="Brown A.O."/>
            <person name="Dvorak P."/>
            <person name="Villanueva C.D."/>
            <person name="Foss A.J."/>
            <person name="Garvey A.D."/>
            <person name="Gibson Q.A."/>
            <person name="Johansen J.R."/>
            <person name="Casamatta D.A."/>
        </authorList>
    </citation>
    <scope>NUCLEOTIDE SEQUENCE</scope>
    <source>
        <strain evidence="1">SJRDD-AB1</strain>
    </source>
</reference>
<dbReference type="Proteomes" id="UP001165986">
    <property type="component" value="Unassembled WGS sequence"/>
</dbReference>
<sequence length="82" mass="9265">MLKHLPANLAADNFLHSFLASLPQNAIQRAITFLLTLQITLISVNAENLIQQGDSPIEVLMCMINASKEGLWLYWLLYRNPV</sequence>
<gene>
    <name evidence="1" type="ORF">FNW02_27970</name>
</gene>
<accession>A0AA40T2N0</accession>
<name>A0AA40T2N0_9NOST</name>
<evidence type="ECO:0000313" key="2">
    <source>
        <dbReference type="Proteomes" id="UP001165986"/>
    </source>
</evidence>
<comment type="caution">
    <text evidence="1">The sequence shown here is derived from an EMBL/GenBank/DDBJ whole genome shotgun (WGS) entry which is preliminary data.</text>
</comment>
<organism evidence="1 2">
    <name type="scientific">Komarekiella delphini-convector SJRDD-AB1</name>
    <dbReference type="NCBI Taxonomy" id="2593771"/>
    <lineage>
        <taxon>Bacteria</taxon>
        <taxon>Bacillati</taxon>
        <taxon>Cyanobacteriota</taxon>
        <taxon>Cyanophyceae</taxon>
        <taxon>Nostocales</taxon>
        <taxon>Nostocaceae</taxon>
        <taxon>Komarekiella</taxon>
        <taxon>Komarekiella delphini-convector</taxon>
    </lineage>
</organism>
<evidence type="ECO:0000313" key="1">
    <source>
        <dbReference type="EMBL" id="MBD6619558.1"/>
    </source>
</evidence>
<keyword evidence="2" id="KW-1185">Reference proteome</keyword>
<dbReference type="EMBL" id="VJXY01000043">
    <property type="protein sequence ID" value="MBD6619558.1"/>
    <property type="molecule type" value="Genomic_DNA"/>
</dbReference>
<proteinExistence type="predicted"/>
<dbReference type="AlphaFoldDB" id="A0AA40T2N0"/>